<dbReference type="PRINTS" id="PR00449">
    <property type="entry name" value="RASTRNSFRMNG"/>
</dbReference>
<evidence type="ECO:0000313" key="4">
    <source>
        <dbReference type="RefSeq" id="XP_013776403.1"/>
    </source>
</evidence>
<dbReference type="InterPro" id="IPR027417">
    <property type="entry name" value="P-loop_NTPase"/>
</dbReference>
<accession>A0ABM1B7J5</accession>
<keyword evidence="3" id="KW-1185">Reference proteome</keyword>
<dbReference type="InterPro" id="IPR003578">
    <property type="entry name" value="Small_GTPase_Rho"/>
</dbReference>
<organism evidence="3 4">
    <name type="scientific">Limulus polyphemus</name>
    <name type="common">Atlantic horseshoe crab</name>
    <dbReference type="NCBI Taxonomy" id="6850"/>
    <lineage>
        <taxon>Eukaryota</taxon>
        <taxon>Metazoa</taxon>
        <taxon>Ecdysozoa</taxon>
        <taxon>Arthropoda</taxon>
        <taxon>Chelicerata</taxon>
        <taxon>Merostomata</taxon>
        <taxon>Xiphosura</taxon>
        <taxon>Limulidae</taxon>
        <taxon>Limulus</taxon>
    </lineage>
</organism>
<evidence type="ECO:0000313" key="3">
    <source>
        <dbReference type="Proteomes" id="UP000694941"/>
    </source>
</evidence>
<sequence>MPPLARDQDTNLLSDQDNAGDCVCHVKCVLVGDGAIGKTSLVVSYTTNGYPSEYVPTAFDNYSAVVTVDNYPVRIQLCDTAGQDDFDSLRPLCYPHTHVFLLCFSVVSPTSYDNVRERWLPEIRHNSPRATVILVGTQCDLRFDVKVLLELAQSGEQPVPVHIAQRLAQDTGALAYLECSALTQENVKEVFDTAILAGLRNQSPDIVPWARAKSDKPWQGEKTGSPLNVTIVSTSTYRKNNKKWWKKLCCFSFSE</sequence>
<dbReference type="Pfam" id="PF00071">
    <property type="entry name" value="Ras"/>
    <property type="match status" value="1"/>
</dbReference>
<dbReference type="CDD" id="cd04130">
    <property type="entry name" value="Wrch_1"/>
    <property type="match status" value="1"/>
</dbReference>
<dbReference type="GO" id="GO:0051301">
    <property type="term" value="P:cell division"/>
    <property type="evidence" value="ECO:0007669"/>
    <property type="project" value="UniProtKB-KW"/>
</dbReference>
<dbReference type="SMART" id="SM00173">
    <property type="entry name" value="RAS"/>
    <property type="match status" value="1"/>
</dbReference>
<gene>
    <name evidence="4" type="primary">LOC106461153</name>
</gene>
<dbReference type="InterPro" id="IPR005225">
    <property type="entry name" value="Small_GTP-bd"/>
</dbReference>
<dbReference type="PANTHER" id="PTHR24072">
    <property type="entry name" value="RHO FAMILY GTPASE"/>
    <property type="match status" value="1"/>
</dbReference>
<protein>
    <submittedName>
        <fullName evidence="4">Cell division control protein 42 homolog</fullName>
    </submittedName>
</protein>
<dbReference type="RefSeq" id="XP_013776403.1">
    <property type="nucleotide sequence ID" value="XM_013920949.2"/>
</dbReference>
<dbReference type="Proteomes" id="UP000694941">
    <property type="component" value="Unplaced"/>
</dbReference>
<dbReference type="Gene3D" id="3.40.50.300">
    <property type="entry name" value="P-loop containing nucleotide triphosphate hydrolases"/>
    <property type="match status" value="1"/>
</dbReference>
<reference evidence="4" key="1">
    <citation type="submission" date="2025-08" db="UniProtKB">
        <authorList>
            <consortium name="RefSeq"/>
        </authorList>
    </citation>
    <scope>IDENTIFICATION</scope>
    <source>
        <tissue evidence="4">Muscle</tissue>
    </source>
</reference>
<name>A0ABM1B7J5_LIMPO</name>
<dbReference type="SMART" id="SM00175">
    <property type="entry name" value="RAB"/>
    <property type="match status" value="1"/>
</dbReference>
<dbReference type="PROSITE" id="PS51419">
    <property type="entry name" value="RAB"/>
    <property type="match status" value="1"/>
</dbReference>
<dbReference type="PROSITE" id="PS51420">
    <property type="entry name" value="RHO"/>
    <property type="match status" value="1"/>
</dbReference>
<dbReference type="SUPFAM" id="SSF52540">
    <property type="entry name" value="P-loop containing nucleoside triphosphate hydrolases"/>
    <property type="match status" value="1"/>
</dbReference>
<keyword evidence="2" id="KW-0342">GTP-binding</keyword>
<keyword evidence="1" id="KW-0547">Nucleotide-binding</keyword>
<keyword evidence="4" id="KW-0131">Cell cycle</keyword>
<dbReference type="PROSITE" id="PS51421">
    <property type="entry name" value="RAS"/>
    <property type="match status" value="1"/>
</dbReference>
<dbReference type="NCBIfam" id="TIGR00231">
    <property type="entry name" value="small_GTP"/>
    <property type="match status" value="1"/>
</dbReference>
<proteinExistence type="predicted"/>
<evidence type="ECO:0000256" key="2">
    <source>
        <dbReference type="ARBA" id="ARBA00023134"/>
    </source>
</evidence>
<dbReference type="GeneID" id="106461153"/>
<keyword evidence="4" id="KW-0132">Cell division</keyword>
<dbReference type="InterPro" id="IPR001806">
    <property type="entry name" value="Small_GTPase"/>
</dbReference>
<dbReference type="SMART" id="SM00174">
    <property type="entry name" value="RHO"/>
    <property type="match status" value="1"/>
</dbReference>
<evidence type="ECO:0000256" key="1">
    <source>
        <dbReference type="ARBA" id="ARBA00022741"/>
    </source>
</evidence>